<organism evidence="4 5">
    <name type="scientific">Littorina saxatilis</name>
    <dbReference type="NCBI Taxonomy" id="31220"/>
    <lineage>
        <taxon>Eukaryota</taxon>
        <taxon>Metazoa</taxon>
        <taxon>Spiralia</taxon>
        <taxon>Lophotrochozoa</taxon>
        <taxon>Mollusca</taxon>
        <taxon>Gastropoda</taxon>
        <taxon>Caenogastropoda</taxon>
        <taxon>Littorinimorpha</taxon>
        <taxon>Littorinoidea</taxon>
        <taxon>Littorinidae</taxon>
        <taxon>Littorina</taxon>
    </lineage>
</organism>
<reference evidence="4 5" key="1">
    <citation type="submission" date="2024-02" db="EMBL/GenBank/DDBJ databases">
        <title>Chromosome-scale genome assembly of the rough periwinkle Littorina saxatilis.</title>
        <authorList>
            <person name="De Jode A."/>
            <person name="Faria R."/>
            <person name="Formenti G."/>
            <person name="Sims Y."/>
            <person name="Smith T.P."/>
            <person name="Tracey A."/>
            <person name="Wood J.M.D."/>
            <person name="Zagrodzka Z.B."/>
            <person name="Johannesson K."/>
            <person name="Butlin R.K."/>
            <person name="Leder E.H."/>
        </authorList>
    </citation>
    <scope>NUCLEOTIDE SEQUENCE [LARGE SCALE GENOMIC DNA]</scope>
    <source>
        <strain evidence="4">Snail1</strain>
        <tissue evidence="4">Muscle</tissue>
    </source>
</reference>
<dbReference type="SUPFAM" id="SSF56487">
    <property type="entry name" value="SRCR-like"/>
    <property type="match status" value="2"/>
</dbReference>
<evidence type="ECO:0000256" key="2">
    <source>
        <dbReference type="PROSITE-ProRule" id="PRU00196"/>
    </source>
</evidence>
<comment type="caution">
    <text evidence="2">Lacks conserved residue(s) required for the propagation of feature annotation.</text>
</comment>
<dbReference type="EMBL" id="JBAMIC010000011">
    <property type="protein sequence ID" value="KAK7099620.1"/>
    <property type="molecule type" value="Genomic_DNA"/>
</dbReference>
<sequence>MLHEMYCSGHEEDLMQCYLVPKSRREHNCTHDEDVFIKCEPDEVCLAKGDKDGTGALDFWAGHQWSAVCGDDWTLNNTRVVCNHLGYPGAVNESMMAVNVSGSPQYNASFHCLGNEKSLSECTTAQVESCNSSVFISCLGRRV</sequence>
<dbReference type="AlphaFoldDB" id="A0AAN9GAB1"/>
<dbReference type="GO" id="GO:0016020">
    <property type="term" value="C:membrane"/>
    <property type="evidence" value="ECO:0007669"/>
    <property type="project" value="InterPro"/>
</dbReference>
<name>A0AAN9GAB1_9CAEN</name>
<dbReference type="PANTHER" id="PTHR48071">
    <property type="entry name" value="SRCR DOMAIN-CONTAINING PROTEIN"/>
    <property type="match status" value="1"/>
</dbReference>
<gene>
    <name evidence="4" type="ORF">V1264_022707</name>
</gene>
<feature type="disulfide bond" evidence="2">
    <location>
        <begin position="7"/>
        <end position="17"/>
    </location>
</feature>
<evidence type="ECO:0000313" key="5">
    <source>
        <dbReference type="Proteomes" id="UP001374579"/>
    </source>
</evidence>
<feature type="domain" description="SRCR" evidence="3">
    <location>
        <begin position="1"/>
        <end position="40"/>
    </location>
</feature>
<accession>A0AAN9GAB1</accession>
<feature type="disulfide bond" evidence="2">
    <location>
        <begin position="112"/>
        <end position="122"/>
    </location>
</feature>
<dbReference type="Pfam" id="PF00530">
    <property type="entry name" value="SRCR"/>
    <property type="match status" value="1"/>
</dbReference>
<dbReference type="InterPro" id="IPR001190">
    <property type="entry name" value="SRCR"/>
</dbReference>
<keyword evidence="1 2" id="KW-1015">Disulfide bond</keyword>
<dbReference type="PANTHER" id="PTHR48071:SF18">
    <property type="entry name" value="DELETED IN MALIGNANT BRAIN TUMORS 1 PROTEIN-RELATED"/>
    <property type="match status" value="1"/>
</dbReference>
<protein>
    <recommendedName>
        <fullName evidence="3">SRCR domain-containing protein</fullName>
    </recommendedName>
</protein>
<feature type="domain" description="SRCR" evidence="3">
    <location>
        <begin position="44"/>
        <end position="139"/>
    </location>
</feature>
<evidence type="ECO:0000256" key="1">
    <source>
        <dbReference type="ARBA" id="ARBA00023157"/>
    </source>
</evidence>
<dbReference type="Proteomes" id="UP001374579">
    <property type="component" value="Unassembled WGS sequence"/>
</dbReference>
<comment type="caution">
    <text evidence="4">The sequence shown here is derived from an EMBL/GenBank/DDBJ whole genome shotgun (WGS) entry which is preliminary data.</text>
</comment>
<keyword evidence="5" id="KW-1185">Reference proteome</keyword>
<dbReference type="Gene3D" id="3.10.250.10">
    <property type="entry name" value="SRCR-like domain"/>
    <property type="match status" value="2"/>
</dbReference>
<evidence type="ECO:0000313" key="4">
    <source>
        <dbReference type="EMBL" id="KAK7099620.1"/>
    </source>
</evidence>
<dbReference type="InterPro" id="IPR036772">
    <property type="entry name" value="SRCR-like_dom_sf"/>
</dbReference>
<proteinExistence type="predicted"/>
<dbReference type="SMART" id="SM00202">
    <property type="entry name" value="SR"/>
    <property type="match status" value="1"/>
</dbReference>
<evidence type="ECO:0000259" key="3">
    <source>
        <dbReference type="PROSITE" id="PS50287"/>
    </source>
</evidence>
<dbReference type="PROSITE" id="PS50287">
    <property type="entry name" value="SRCR_2"/>
    <property type="match status" value="2"/>
</dbReference>